<dbReference type="RefSeq" id="WP_075622646.1">
    <property type="nucleotide sequence ID" value="NZ_CP015607.1"/>
</dbReference>
<evidence type="ECO:0000313" key="2">
    <source>
        <dbReference type="EMBL" id="APT46571.1"/>
    </source>
</evidence>
<dbReference type="AlphaFoldDB" id="A0A1L6ZJ73"/>
<proteinExistence type="predicted"/>
<protein>
    <submittedName>
        <fullName evidence="2">Uncharacterized protein</fullName>
    </submittedName>
</protein>
<sequence length="167" mass="18510">MIKMKRVLARVTALAVTATIFIPFADAKAAEKEPAPKQEVYTKLQSTELQRAAQAVKEENDPIASTKKVKREAVLGLIRALDGSIDWVVDILKTYNIMDGNTARSFKRNKGVISKSLQKWLDVDNIIDTVKKRLPKILRDNGVSKGVAENIATGVGFLLRVADIFFL</sequence>
<feature type="signal peptide" evidence="1">
    <location>
        <begin position="1"/>
        <end position="29"/>
    </location>
</feature>
<accession>A0A1L6ZJ73</accession>
<feature type="chain" id="PRO_5012318130" evidence="1">
    <location>
        <begin position="30"/>
        <end position="167"/>
    </location>
</feature>
<dbReference type="EMBL" id="CP015607">
    <property type="protein sequence ID" value="APT46571.1"/>
    <property type="molecule type" value="Genomic_DNA"/>
</dbReference>
<dbReference type="Proteomes" id="UP000185426">
    <property type="component" value="Chromosome"/>
</dbReference>
<evidence type="ECO:0000313" key="3">
    <source>
        <dbReference type="Proteomes" id="UP000185426"/>
    </source>
</evidence>
<reference evidence="2 3" key="1">
    <citation type="submission" date="2016-05" db="EMBL/GenBank/DDBJ databases">
        <title>Complete Genome and Methylome Analysis of Psychrotrophic Bacterial Isolates from Antarctic Lake Untersee.</title>
        <authorList>
            <person name="Fomenkov A."/>
            <person name="Akimov V.N."/>
            <person name="Vasilyeva L.V."/>
            <person name="Andersen D."/>
            <person name="Vincze T."/>
            <person name="Roberts R.J."/>
        </authorList>
    </citation>
    <scope>NUCLEOTIDE SEQUENCE [LARGE SCALE GENOMIC DNA]</scope>
    <source>
        <strain evidence="2 3">U14-5</strain>
    </source>
</reference>
<organism evidence="2 3">
    <name type="scientific">Bacillus safensis</name>
    <dbReference type="NCBI Taxonomy" id="561879"/>
    <lineage>
        <taxon>Bacteria</taxon>
        <taxon>Bacillati</taxon>
        <taxon>Bacillota</taxon>
        <taxon>Bacilli</taxon>
        <taxon>Bacillales</taxon>
        <taxon>Bacillaceae</taxon>
        <taxon>Bacillus</taxon>
    </lineage>
</organism>
<keyword evidence="1" id="KW-0732">Signal</keyword>
<evidence type="ECO:0000256" key="1">
    <source>
        <dbReference type="SAM" id="SignalP"/>
    </source>
</evidence>
<name>A0A1L6ZJ73_BACIA</name>
<gene>
    <name evidence="2" type="ORF">BSA145_12365</name>
</gene>